<feature type="non-terminal residue" evidence="1">
    <location>
        <position position="110"/>
    </location>
</feature>
<protein>
    <submittedName>
        <fullName evidence="1">Brevis radix-like domain-containing protein</fullName>
    </submittedName>
</protein>
<accession>A0A699I3Z0</accession>
<dbReference type="AlphaFoldDB" id="A0A699I3Z0"/>
<name>A0A699I3Z0_TANCI</name>
<reference evidence="1" key="1">
    <citation type="journal article" date="2019" name="Sci. Rep.">
        <title>Draft genome of Tanacetum cinerariifolium, the natural source of mosquito coil.</title>
        <authorList>
            <person name="Yamashiro T."/>
            <person name="Shiraishi A."/>
            <person name="Satake H."/>
            <person name="Nakayama K."/>
        </authorList>
    </citation>
    <scope>NUCLEOTIDE SEQUENCE</scope>
</reference>
<proteinExistence type="predicted"/>
<gene>
    <name evidence="1" type="ORF">Tci_485185</name>
</gene>
<evidence type="ECO:0000313" key="1">
    <source>
        <dbReference type="EMBL" id="GEZ13212.1"/>
    </source>
</evidence>
<sequence>MPKYVRCDLPLHGERLDYTSIEQLKDMVERLPLGSYDFESIRYASEFDQNGHDADVNGDCHRSLRTRKSRGSLVFQFVPFKSFNSGNPFPLPCHFIPNVRIFQTFPADFS</sequence>
<organism evidence="1">
    <name type="scientific">Tanacetum cinerariifolium</name>
    <name type="common">Dalmatian daisy</name>
    <name type="synonym">Chrysanthemum cinerariifolium</name>
    <dbReference type="NCBI Taxonomy" id="118510"/>
    <lineage>
        <taxon>Eukaryota</taxon>
        <taxon>Viridiplantae</taxon>
        <taxon>Streptophyta</taxon>
        <taxon>Embryophyta</taxon>
        <taxon>Tracheophyta</taxon>
        <taxon>Spermatophyta</taxon>
        <taxon>Magnoliopsida</taxon>
        <taxon>eudicotyledons</taxon>
        <taxon>Gunneridae</taxon>
        <taxon>Pentapetalae</taxon>
        <taxon>asterids</taxon>
        <taxon>campanulids</taxon>
        <taxon>Asterales</taxon>
        <taxon>Asteraceae</taxon>
        <taxon>Asteroideae</taxon>
        <taxon>Anthemideae</taxon>
        <taxon>Anthemidinae</taxon>
        <taxon>Tanacetum</taxon>
    </lineage>
</organism>
<dbReference type="EMBL" id="BKCJ010244160">
    <property type="protein sequence ID" value="GEZ13212.1"/>
    <property type="molecule type" value="Genomic_DNA"/>
</dbReference>
<comment type="caution">
    <text evidence="1">The sequence shown here is derived from an EMBL/GenBank/DDBJ whole genome shotgun (WGS) entry which is preliminary data.</text>
</comment>